<dbReference type="InterPro" id="IPR034593">
    <property type="entry name" value="DgoD-like"/>
</dbReference>
<evidence type="ECO:0000256" key="1">
    <source>
        <dbReference type="ARBA" id="ARBA00023239"/>
    </source>
</evidence>
<feature type="domain" description="Mandelate racemase/muconate lactonizing enzyme C-terminal" evidence="2">
    <location>
        <begin position="147"/>
        <end position="263"/>
    </location>
</feature>
<evidence type="ECO:0000313" key="4">
    <source>
        <dbReference type="Proteomes" id="UP001332931"/>
    </source>
</evidence>
<dbReference type="Pfam" id="PF02746">
    <property type="entry name" value="MR_MLE_N"/>
    <property type="match status" value="1"/>
</dbReference>
<comment type="caution">
    <text evidence="3">The sequence shown here is derived from an EMBL/GenBank/DDBJ whole genome shotgun (WGS) entry which is preliminary data.</text>
</comment>
<name>A0ABU7R7C0_9ACTN</name>
<dbReference type="Proteomes" id="UP001332931">
    <property type="component" value="Unassembled WGS sequence"/>
</dbReference>
<organism evidence="3 4">
    <name type="scientific">Olsenella absiana</name>
    <dbReference type="NCBI Taxonomy" id="3115222"/>
    <lineage>
        <taxon>Bacteria</taxon>
        <taxon>Bacillati</taxon>
        <taxon>Actinomycetota</taxon>
        <taxon>Coriobacteriia</taxon>
        <taxon>Coriobacteriales</taxon>
        <taxon>Atopobiaceae</taxon>
        <taxon>Olsenella</taxon>
    </lineage>
</organism>
<dbReference type="Gene3D" id="3.30.390.10">
    <property type="entry name" value="Enolase-like, N-terminal domain"/>
    <property type="match status" value="1"/>
</dbReference>
<dbReference type="InterPro" id="IPR029065">
    <property type="entry name" value="Enolase_C-like"/>
</dbReference>
<dbReference type="Pfam" id="PF13378">
    <property type="entry name" value="MR_MLE_C"/>
    <property type="match status" value="1"/>
</dbReference>
<dbReference type="SFLD" id="SFLDS00001">
    <property type="entry name" value="Enolase"/>
    <property type="match status" value="1"/>
</dbReference>
<dbReference type="InterPro" id="IPR036849">
    <property type="entry name" value="Enolase-like_C_sf"/>
</dbReference>
<gene>
    <name evidence="3" type="ORF">VXJ25_00240</name>
</gene>
<dbReference type="InterPro" id="IPR013341">
    <property type="entry name" value="Mandelate_racemase_N_dom"/>
</dbReference>
<dbReference type="CDD" id="cd03316">
    <property type="entry name" value="MR_like"/>
    <property type="match status" value="1"/>
</dbReference>
<protein>
    <submittedName>
        <fullName evidence="3">Mandelate racemase/muconate lactonizing enzyme family protein</fullName>
    </submittedName>
</protein>
<accession>A0ABU7R7C0</accession>
<dbReference type="Gene3D" id="3.20.20.120">
    <property type="entry name" value="Enolase-like C-terminal domain"/>
    <property type="match status" value="1"/>
</dbReference>
<dbReference type="SFLD" id="SFLDG00179">
    <property type="entry name" value="mandelate_racemase"/>
    <property type="match status" value="1"/>
</dbReference>
<dbReference type="PROSITE" id="PS00908">
    <property type="entry name" value="MR_MLE_1"/>
    <property type="match status" value="1"/>
</dbReference>
<dbReference type="PANTHER" id="PTHR48080:SF2">
    <property type="entry name" value="D-GALACTONATE DEHYDRATASE"/>
    <property type="match status" value="1"/>
</dbReference>
<keyword evidence="1" id="KW-0456">Lyase</keyword>
<keyword evidence="4" id="KW-1185">Reference proteome</keyword>
<dbReference type="RefSeq" id="WP_330957194.1">
    <property type="nucleotide sequence ID" value="NZ_JAZGJQ010000001.1"/>
</dbReference>
<proteinExistence type="predicted"/>
<dbReference type="InterPro" id="IPR029017">
    <property type="entry name" value="Enolase-like_N"/>
</dbReference>
<dbReference type="EMBL" id="JAZGJQ010000001">
    <property type="protein sequence ID" value="MEE6146428.1"/>
    <property type="molecule type" value="Genomic_DNA"/>
</dbReference>
<sequence>MRITKVDVIYLEERPADNPAWSPVLCRVYTDEGIYGDGEAGMTYGCPSTAARSALVEFSRQIIGRDPFQSQLIWQDLYKGTFWGQNGGPVVFAAMSAIDVALWDIKGKALGVPVYQLLGGKVRESLRCYASQLQFGWYDKKTPAVTIEDYKRSARAAVDEGYDAVKYDFFTFDEADGHRYSHEDTTRLLPHKYVDMVRRRFAAVREEVGPEVDIIMENHSSVDVQSAVQLGEAVKEYGIYYFEEPCTPTPKLTKSVFDRLGVPVSQGERVYTRWQYAPYFEDGSVQLIQPDLGNCGGITEVKKVADMAETYDVGVQVHVCSSPLLTAAALQVECVLPNFTIHEHHVYNRFDYNRRLCKYDYQPVDGRFSVPELPGIGNEISEYAFSHGEVETVE</sequence>
<dbReference type="InterPro" id="IPR013342">
    <property type="entry name" value="Mandelate_racemase_C"/>
</dbReference>
<evidence type="ECO:0000259" key="2">
    <source>
        <dbReference type="SMART" id="SM00922"/>
    </source>
</evidence>
<dbReference type="PANTHER" id="PTHR48080">
    <property type="entry name" value="D-GALACTONATE DEHYDRATASE-RELATED"/>
    <property type="match status" value="1"/>
</dbReference>
<evidence type="ECO:0000313" key="3">
    <source>
        <dbReference type="EMBL" id="MEE6146428.1"/>
    </source>
</evidence>
<reference evidence="3 4" key="1">
    <citation type="submission" date="2024-01" db="EMBL/GenBank/DDBJ databases">
        <title>Description of Olsenella sp. nov., isolated from pig feces.</title>
        <authorList>
            <person name="Chang Y.-H."/>
        </authorList>
    </citation>
    <scope>NUCLEOTIDE SEQUENCE [LARGE SCALE GENOMIC DNA]</scope>
    <source>
        <strain evidence="3 4">YH-ols2223</strain>
    </source>
</reference>
<dbReference type="SMART" id="SM00922">
    <property type="entry name" value="MR_MLE"/>
    <property type="match status" value="1"/>
</dbReference>
<dbReference type="InterPro" id="IPR018110">
    <property type="entry name" value="Mandel_Rmase/mucon_lact_enz_CS"/>
</dbReference>
<dbReference type="SUPFAM" id="SSF51604">
    <property type="entry name" value="Enolase C-terminal domain-like"/>
    <property type="match status" value="1"/>
</dbReference>
<dbReference type="SUPFAM" id="SSF54826">
    <property type="entry name" value="Enolase N-terminal domain-like"/>
    <property type="match status" value="1"/>
</dbReference>